<dbReference type="Pfam" id="PF04275">
    <property type="entry name" value="P-mevalo_kinase"/>
    <property type="match status" value="1"/>
</dbReference>
<sequence>MATLSSLKLALRQTAAAASSQRQPLSDAQYSAGFTFFTNESRLTAYQNFIIPQLSQLLAPLFKSRNRVSILEIGPGPKSVLAHLPHHLRQKIKRYAASEPNGLFATNLEEWLCFSATSEPPLPCLESPPDIRRVPFVLGSDAKNTTNDGDEKFDVILFCHSMYGMKSERHFIERALEMLVGQPNDGLVIVFHRDDALDFDGLVCHRTASFPTGNIFVADENEALDSFAPFIAGFIMKDADEDMAVRTKWREVCRALGRRQEDHPHHLQFSAPEAMVAFSQHATALPELAVHVTLMKGEKAVKNREARLYRPAAVAKPTEIRHVQQCVQWALKHGVSLTVVGGGHSGQCLWPNIVSVDMEAFNQVHILTTGGDGSSSDPLVVVEVGCKTGDIIRKTMEAGLTVPLGSRPSVGAGLWLQGGIGHLARQYGLASDAIVGAVVVGLESGKVLCIGQVPSQHLPVDAVRPDNESDLLWAMKGAGTNFGIVISVTFKAFVASTYTVRNWVIPLSDGDSLKSQQWLKYFNVVARKLPNVWSADAYLYWEADQLHLGVTMYESPIVNLDVDAPTHMPLDEVLGPKESFKVVDGVGLFDTEMYMSGMHGGHGGGKTSSFKRCLFIKDIGTANIAKILIAAVKTRPSALSYLHLIHGGGTVAHVAANTTAFGCRDWDFACVITGVWPRDQDGTDAARAAVQWVYAVAENLLPLSSGAYGADLGPDPRDASLAARAFGPNLPRLARLKRDLDPHNVLAFACPLPKSPMEPKLIILVTGESCAGKDYCAHVWASVFSKDVHRSIKARAVSISYETKREYAAATGADLNALLNDRAYKEQHRPALTEFFQEQVRQRPKLPEEHFMNVVHSAADVDALLITGMRDEAPVAAFSQLVPDSRLLEVRIEASKETKRARRGCNCDDNGCRDDGDIDDHQDREQNSNSNGNSGHVTPSDYRPSFNFYNDIAGNEAAVAFANSHLFPFFDQNLQRLANMVRPIPNFPRQGIEFRHVLDISQQPGGLALCSSLLQTHFSGNWAKVDAIACCEAGGFVFASALSVRVDVPLLLIREAGKLPPPTVTVDKSPSHISSHCSGEKKIAMDRDMVSRGASVVVIYDVLATGETLCAVLQLLVKAGVNPEDVSVMIVAEFPTHGGRQLLHQRGFGRVGVQSLLVFGGA</sequence>
<dbReference type="Gene3D" id="3.40.50.150">
    <property type="entry name" value="Vaccinia Virus protein VP39"/>
    <property type="match status" value="1"/>
</dbReference>
<evidence type="ECO:0000256" key="3">
    <source>
        <dbReference type="ARBA" id="ARBA00022827"/>
    </source>
</evidence>
<feature type="region of interest" description="Disordered" evidence="5">
    <location>
        <begin position="899"/>
        <end position="939"/>
    </location>
</feature>
<proteinExistence type="inferred from homology"/>
<comment type="similarity">
    <text evidence="1">Belongs to the oxygen-dependent FAD-linked oxidoreductase family.</text>
</comment>
<dbReference type="GO" id="GO:0005737">
    <property type="term" value="C:cytoplasm"/>
    <property type="evidence" value="ECO:0007669"/>
    <property type="project" value="InterPro"/>
</dbReference>
<organism evidence="7 8">
    <name type="scientific">Trichoderma asperellum (strain ATCC 204424 / CBS 433.97 / NBRC 101777)</name>
    <dbReference type="NCBI Taxonomy" id="1042311"/>
    <lineage>
        <taxon>Eukaryota</taxon>
        <taxon>Fungi</taxon>
        <taxon>Dikarya</taxon>
        <taxon>Ascomycota</taxon>
        <taxon>Pezizomycotina</taxon>
        <taxon>Sordariomycetes</taxon>
        <taxon>Hypocreomycetidae</taxon>
        <taxon>Hypocreales</taxon>
        <taxon>Hypocreaceae</taxon>
        <taxon>Trichoderma</taxon>
    </lineage>
</organism>
<accession>A0A2T3YSX5</accession>
<evidence type="ECO:0000313" key="7">
    <source>
        <dbReference type="EMBL" id="PTB35680.1"/>
    </source>
</evidence>
<dbReference type="InterPro" id="IPR029057">
    <property type="entry name" value="PRTase-like"/>
</dbReference>
<dbReference type="InterPro" id="IPR029063">
    <property type="entry name" value="SAM-dependent_MTases_sf"/>
</dbReference>
<evidence type="ECO:0000259" key="6">
    <source>
        <dbReference type="PROSITE" id="PS51387"/>
    </source>
</evidence>
<dbReference type="InterPro" id="IPR000836">
    <property type="entry name" value="PRTase_dom"/>
</dbReference>
<dbReference type="Pfam" id="PF01565">
    <property type="entry name" value="FAD_binding_4"/>
    <property type="match status" value="1"/>
</dbReference>
<dbReference type="GO" id="GO:0071949">
    <property type="term" value="F:FAD binding"/>
    <property type="evidence" value="ECO:0007669"/>
    <property type="project" value="InterPro"/>
</dbReference>
<dbReference type="PANTHER" id="PTHR42973">
    <property type="entry name" value="BINDING OXIDOREDUCTASE, PUTATIVE (AFU_ORTHOLOGUE AFUA_1G17690)-RELATED"/>
    <property type="match status" value="1"/>
</dbReference>
<dbReference type="Gene3D" id="3.40.50.2020">
    <property type="match status" value="1"/>
</dbReference>
<dbReference type="InterPro" id="IPR050416">
    <property type="entry name" value="FAD-linked_Oxidoreductase"/>
</dbReference>
<dbReference type="InterPro" id="IPR016166">
    <property type="entry name" value="FAD-bd_PCMH"/>
</dbReference>
<dbReference type="GO" id="GO:0004631">
    <property type="term" value="F:phosphomevalonate kinase activity"/>
    <property type="evidence" value="ECO:0007669"/>
    <property type="project" value="InterPro"/>
</dbReference>
<dbReference type="OrthoDB" id="363185at2759"/>
<protein>
    <recommendedName>
        <fullName evidence="6">FAD-binding PCMH-type domain-containing protein</fullName>
    </recommendedName>
</protein>
<keyword evidence="4" id="KW-0560">Oxidoreductase</keyword>
<keyword evidence="3" id="KW-0274">FAD</keyword>
<dbReference type="GO" id="GO:0006695">
    <property type="term" value="P:cholesterol biosynthetic process"/>
    <property type="evidence" value="ECO:0007669"/>
    <property type="project" value="InterPro"/>
</dbReference>
<evidence type="ECO:0000313" key="8">
    <source>
        <dbReference type="Proteomes" id="UP000240493"/>
    </source>
</evidence>
<dbReference type="Gene3D" id="3.30.465.10">
    <property type="match status" value="1"/>
</dbReference>
<name>A0A2T3YSX5_TRIA4</name>
<evidence type="ECO:0000256" key="4">
    <source>
        <dbReference type="ARBA" id="ARBA00023002"/>
    </source>
</evidence>
<feature type="compositionally biased region" description="Basic and acidic residues" evidence="5">
    <location>
        <begin position="910"/>
        <end position="926"/>
    </location>
</feature>
<feature type="domain" description="FAD-binding PCMH-type" evidence="6">
    <location>
        <begin position="307"/>
        <end position="495"/>
    </location>
</feature>
<evidence type="ECO:0000256" key="2">
    <source>
        <dbReference type="ARBA" id="ARBA00022630"/>
    </source>
</evidence>
<dbReference type="EMBL" id="KZ679274">
    <property type="protein sequence ID" value="PTB35680.1"/>
    <property type="molecule type" value="Genomic_DNA"/>
</dbReference>
<gene>
    <name evidence="7" type="ORF">M441DRAFT_62717</name>
</gene>
<dbReference type="GO" id="GO:0019287">
    <property type="term" value="P:isopentenyl diphosphate biosynthetic process, mevalonate pathway"/>
    <property type="evidence" value="ECO:0007669"/>
    <property type="project" value="UniProtKB-UniPathway"/>
</dbReference>
<dbReference type="InterPro" id="IPR016169">
    <property type="entry name" value="FAD-bd_PCMH_sub2"/>
</dbReference>
<dbReference type="SUPFAM" id="SSF53335">
    <property type="entry name" value="S-adenosyl-L-methionine-dependent methyltransferases"/>
    <property type="match status" value="1"/>
</dbReference>
<evidence type="ECO:0000256" key="1">
    <source>
        <dbReference type="ARBA" id="ARBA00005466"/>
    </source>
</evidence>
<dbReference type="GO" id="GO:0016491">
    <property type="term" value="F:oxidoreductase activity"/>
    <property type="evidence" value="ECO:0007669"/>
    <property type="project" value="UniProtKB-KW"/>
</dbReference>
<dbReference type="PROSITE" id="PS51387">
    <property type="entry name" value="FAD_PCMH"/>
    <property type="match status" value="1"/>
</dbReference>
<dbReference type="SUPFAM" id="SSF56176">
    <property type="entry name" value="FAD-binding/transporter-associated domain-like"/>
    <property type="match status" value="1"/>
</dbReference>
<dbReference type="Gene3D" id="3.40.462.20">
    <property type="match status" value="1"/>
</dbReference>
<evidence type="ECO:0000256" key="5">
    <source>
        <dbReference type="SAM" id="MobiDB-lite"/>
    </source>
</evidence>
<reference evidence="7 8" key="1">
    <citation type="submission" date="2016-07" db="EMBL/GenBank/DDBJ databases">
        <title>Multiple horizontal gene transfer events from other fungi enriched the ability of initially mycotrophic Trichoderma (Ascomycota) to feed on dead plant biomass.</title>
        <authorList>
            <consortium name="DOE Joint Genome Institute"/>
            <person name="Aerts A."/>
            <person name="Atanasova L."/>
            <person name="Chenthamara K."/>
            <person name="Zhang J."/>
            <person name="Grujic M."/>
            <person name="Henrissat B."/>
            <person name="Kuo A."/>
            <person name="Salamov A."/>
            <person name="Lipzen A."/>
            <person name="Labutti K."/>
            <person name="Barry K."/>
            <person name="Miao Y."/>
            <person name="Rahimi M.J."/>
            <person name="Shen Q."/>
            <person name="Grigoriev I.V."/>
            <person name="Kubicek C.P."/>
            <person name="Druzhinina I.S."/>
        </authorList>
    </citation>
    <scope>NUCLEOTIDE SEQUENCE [LARGE SCALE GENOMIC DNA]</scope>
    <source>
        <strain evidence="7 8">CBS 433.97</strain>
    </source>
</reference>
<dbReference type="Proteomes" id="UP000240493">
    <property type="component" value="Unassembled WGS sequence"/>
</dbReference>
<keyword evidence="2" id="KW-0285">Flavoprotein</keyword>
<dbReference type="PANTHER" id="PTHR42973:SF25">
    <property type="entry name" value="PHOSPHOMEVALONATE KINASE"/>
    <property type="match status" value="1"/>
</dbReference>
<dbReference type="Pfam" id="PF00156">
    <property type="entry name" value="Pribosyltran"/>
    <property type="match status" value="1"/>
</dbReference>
<feature type="compositionally biased region" description="Polar residues" evidence="5">
    <location>
        <begin position="927"/>
        <end position="937"/>
    </location>
</feature>
<dbReference type="Gene3D" id="3.40.50.300">
    <property type="entry name" value="P-loop containing nucleotide triphosphate hydrolases"/>
    <property type="match status" value="1"/>
</dbReference>
<dbReference type="InterPro" id="IPR006094">
    <property type="entry name" value="Oxid_FAD_bind_N"/>
</dbReference>
<keyword evidence="8" id="KW-1185">Reference proteome</keyword>
<dbReference type="InterPro" id="IPR036318">
    <property type="entry name" value="FAD-bd_PCMH-like_sf"/>
</dbReference>
<dbReference type="InterPro" id="IPR027417">
    <property type="entry name" value="P-loop_NTPase"/>
</dbReference>
<dbReference type="STRING" id="1042311.A0A2T3YSX5"/>
<dbReference type="InterPro" id="IPR005919">
    <property type="entry name" value="Pmev_kin_anim"/>
</dbReference>
<dbReference type="AlphaFoldDB" id="A0A2T3YSX5"/>
<dbReference type="SUPFAM" id="SSF53271">
    <property type="entry name" value="PRTase-like"/>
    <property type="match status" value="1"/>
</dbReference>
<dbReference type="UniPathway" id="UPA00057">
    <property type="reaction ID" value="UER00099"/>
</dbReference>
<dbReference type="CDD" id="cd06223">
    <property type="entry name" value="PRTases_typeI"/>
    <property type="match status" value="1"/>
</dbReference>